<protein>
    <recommendedName>
        <fullName evidence="13">Acyl carrier protein</fullName>
    </recommendedName>
</protein>
<dbReference type="InterPro" id="IPR009081">
    <property type="entry name" value="PP-bd_ACP"/>
</dbReference>
<evidence type="ECO:0000256" key="8">
    <source>
        <dbReference type="ARBA" id="ARBA00022946"/>
    </source>
</evidence>
<proteinExistence type="evidence at protein level"/>
<keyword evidence="7" id="KW-0276">Fatty acid metabolism</keyword>
<evidence type="ECO:0000256" key="1">
    <source>
        <dbReference type="ARBA" id="ARBA00004173"/>
    </source>
</evidence>
<evidence type="ECO:0000259" key="14">
    <source>
        <dbReference type="PROSITE" id="PS50075"/>
    </source>
</evidence>
<dbReference type="PROSITE" id="PS50075">
    <property type="entry name" value="CARRIER"/>
    <property type="match status" value="1"/>
</dbReference>
<dbReference type="PANTHER" id="PTHR20863:SF28">
    <property type="entry name" value="ACYL CARRIER PROTEIN, MITOCHONDRIAL"/>
    <property type="match status" value="1"/>
</dbReference>
<keyword evidence="3" id="KW-0813">Transport</keyword>
<evidence type="ECO:0000256" key="6">
    <source>
        <dbReference type="ARBA" id="ARBA00022553"/>
    </source>
</evidence>
<feature type="domain" description="Carrier" evidence="14">
    <location>
        <begin position="42"/>
        <end position="120"/>
    </location>
</feature>
<dbReference type="SMR" id="A0A7S0UWZ2"/>
<keyword evidence="10" id="KW-0443">Lipid metabolism</keyword>
<evidence type="ECO:0000256" key="5">
    <source>
        <dbReference type="ARBA" id="ARBA00022516"/>
    </source>
</evidence>
<dbReference type="InterPro" id="IPR036736">
    <property type="entry name" value="ACP-like_sf"/>
</dbReference>
<dbReference type="NCBIfam" id="TIGR00517">
    <property type="entry name" value="acyl_carrier"/>
    <property type="match status" value="1"/>
</dbReference>
<dbReference type="PDB" id="7ARC">
    <property type="method" value="EM"/>
    <property type="resolution" value="2.88 A"/>
    <property type="chains" value="U=1-122"/>
</dbReference>
<keyword evidence="9" id="KW-0249">Electron transport</keyword>
<name>A0A7S0UWZ2_9CHLO</name>
<comment type="function">
    <text evidence="13">Carrier of the growing fatty acid chain in fatty acid biosynthesis.</text>
</comment>
<keyword evidence="11" id="KW-0496">Mitochondrion</keyword>
<dbReference type="EMBL" id="HBFM01012498">
    <property type="protein sequence ID" value="CAD8771438.1"/>
    <property type="molecule type" value="Transcribed_RNA"/>
</dbReference>
<dbReference type="Gene3D" id="1.10.1200.10">
    <property type="entry name" value="ACP-like"/>
    <property type="match status" value="1"/>
</dbReference>
<evidence type="ECO:0000256" key="11">
    <source>
        <dbReference type="ARBA" id="ARBA00023128"/>
    </source>
</evidence>
<dbReference type="PANTHER" id="PTHR20863">
    <property type="entry name" value="ACYL CARRIER PROTEIN"/>
    <property type="match status" value="1"/>
</dbReference>
<evidence type="ECO:0000256" key="2">
    <source>
        <dbReference type="ARBA" id="ARBA00010930"/>
    </source>
</evidence>
<evidence type="ECO:0000256" key="4">
    <source>
        <dbReference type="ARBA" id="ARBA00022450"/>
    </source>
</evidence>
<dbReference type="GO" id="GO:0000036">
    <property type="term" value="F:acyl carrier activity"/>
    <property type="evidence" value="ECO:0007669"/>
    <property type="project" value="TreeGrafter"/>
</dbReference>
<accession>A0A7S0UWZ2</accession>
<reference evidence="16" key="1">
    <citation type="journal article" date="2021" name="Plant Cell">
        <title>A ferredoxin bridge connects the two arms of plant mitochondrial complex I.</title>
        <authorList>
            <person name="Klusch N."/>
            <person name="Senkler J."/>
            <person name="Yildiz O."/>
            <person name="Kuhlbrandt W."/>
            <person name="Braun H.P."/>
        </authorList>
    </citation>
    <scope>STRUCTURE BY ELECTRON MICROSCOPY (2.88 ANGSTROMS) OF 1-122</scope>
</reference>
<keyword evidence="8" id="KW-0809">Transit peptide</keyword>
<dbReference type="SUPFAM" id="SSF47336">
    <property type="entry name" value="ACP-like"/>
    <property type="match status" value="1"/>
</dbReference>
<dbReference type="GO" id="GO:0000035">
    <property type="term" value="F:acyl binding"/>
    <property type="evidence" value="ECO:0007669"/>
    <property type="project" value="TreeGrafter"/>
</dbReference>
<comment type="similarity">
    <text evidence="2">Belongs to the acyl carrier protein (ACP) family.</text>
</comment>
<keyword evidence="6" id="KW-0597">Phosphoprotein</keyword>
<evidence type="ECO:0000256" key="12">
    <source>
        <dbReference type="ARBA" id="ARBA00023160"/>
    </source>
</evidence>
<evidence type="ECO:0000256" key="9">
    <source>
        <dbReference type="ARBA" id="ARBA00022982"/>
    </source>
</evidence>
<dbReference type="Pfam" id="PF00550">
    <property type="entry name" value="PP-binding"/>
    <property type="match status" value="1"/>
</dbReference>
<keyword evidence="5 13" id="KW-0444">Lipid biosynthesis</keyword>
<comment type="subcellular location">
    <subcellularLocation>
        <location evidence="1">Mitochondrion</location>
    </subcellularLocation>
</comment>
<dbReference type="InterPro" id="IPR003231">
    <property type="entry name" value="ACP"/>
</dbReference>
<evidence type="ECO:0007829" key="16">
    <source>
        <dbReference type="PDB" id="7ARC"/>
    </source>
</evidence>
<evidence type="ECO:0000256" key="13">
    <source>
        <dbReference type="RuleBase" id="RU000722"/>
    </source>
</evidence>
<dbReference type="HAMAP" id="MF_01217">
    <property type="entry name" value="Acyl_carrier"/>
    <property type="match status" value="1"/>
</dbReference>
<keyword evidence="12 13" id="KW-0275">Fatty acid biosynthesis</keyword>
<gene>
    <name evidence="15" type="ORF">PPAR00522_LOCUS7841</name>
</gene>
<evidence type="ECO:0000256" key="10">
    <source>
        <dbReference type="ARBA" id="ARBA00023098"/>
    </source>
</evidence>
<keyword evidence="4 13" id="KW-0596">Phosphopantetheine</keyword>
<dbReference type="AlphaFoldDB" id="A0A7S0UWZ2"/>
<evidence type="ECO:0000313" key="15">
    <source>
        <dbReference type="EMBL" id="CAD8771438.1"/>
    </source>
</evidence>
<reference evidence="15" key="2">
    <citation type="submission" date="2021-01" db="EMBL/GenBank/DDBJ databases">
        <authorList>
            <person name="Corre E."/>
            <person name="Pelletier E."/>
            <person name="Niang G."/>
            <person name="Scheremetjew M."/>
            <person name="Finn R."/>
            <person name="Kale V."/>
            <person name="Holt S."/>
            <person name="Cochrane G."/>
            <person name="Meng A."/>
            <person name="Brown T."/>
            <person name="Cohen L."/>
        </authorList>
    </citation>
    <scope>NUCLEOTIDE SEQUENCE</scope>
    <source>
        <strain evidence="15">SAG 63-3</strain>
    </source>
</reference>
<evidence type="ECO:0000256" key="3">
    <source>
        <dbReference type="ARBA" id="ARBA00022448"/>
    </source>
</evidence>
<evidence type="ECO:0000256" key="7">
    <source>
        <dbReference type="ARBA" id="ARBA00022832"/>
    </source>
</evidence>
<sequence length="123" mass="13508">MAFLTSALRSAVLSNLRVAASTVEFKSISVVSAFTRNFSSFLPKEEVESRIIAQVKEQNLAAGIKVELSSRFDKDLGLDSLDKVELLISLEEDFGVEVPDAEIDKIHTVEDAVNFFISNPSSK</sequence>
<organism evidence="15">
    <name type="scientific">Polytomella parva</name>
    <dbReference type="NCBI Taxonomy" id="51329"/>
    <lineage>
        <taxon>Eukaryota</taxon>
        <taxon>Viridiplantae</taxon>
        <taxon>Chlorophyta</taxon>
        <taxon>core chlorophytes</taxon>
        <taxon>Chlorophyceae</taxon>
        <taxon>CS clade</taxon>
        <taxon>Chlamydomonadales</taxon>
        <taxon>Chlamydomonadaceae</taxon>
        <taxon>Polytomella</taxon>
    </lineage>
</organism>
<dbReference type="GO" id="GO:0005739">
    <property type="term" value="C:mitochondrion"/>
    <property type="evidence" value="ECO:0007669"/>
    <property type="project" value="UniProtKB-SubCell"/>
</dbReference>
<keyword evidence="16" id="KW-0002">3D-structure</keyword>